<dbReference type="InterPro" id="IPR018163">
    <property type="entry name" value="Thr/Ala-tRNA-synth_IIc_edit"/>
</dbReference>
<dbReference type="PANTHER" id="PTHR43462:SF1">
    <property type="entry name" value="ALANYL-TRNA EDITING PROTEIN AARSD1"/>
    <property type="match status" value="1"/>
</dbReference>
<dbReference type="GO" id="GO:0005524">
    <property type="term" value="F:ATP binding"/>
    <property type="evidence" value="ECO:0007669"/>
    <property type="project" value="InterPro"/>
</dbReference>
<keyword evidence="5" id="KW-0862">Zinc</keyword>
<dbReference type="GO" id="GO:0003676">
    <property type="term" value="F:nucleic acid binding"/>
    <property type="evidence" value="ECO:0007669"/>
    <property type="project" value="InterPro"/>
</dbReference>
<dbReference type="PROSITE" id="PS50860">
    <property type="entry name" value="AA_TRNA_LIGASE_II_ALA"/>
    <property type="match status" value="1"/>
</dbReference>
<evidence type="ECO:0000256" key="4">
    <source>
        <dbReference type="ARBA" id="ARBA00022723"/>
    </source>
</evidence>
<dbReference type="RefSeq" id="WP_169624379.1">
    <property type="nucleotide sequence ID" value="NZ_JABBNT010000002.1"/>
</dbReference>
<evidence type="ECO:0000259" key="7">
    <source>
        <dbReference type="PROSITE" id="PS50860"/>
    </source>
</evidence>
<dbReference type="GO" id="GO:0006419">
    <property type="term" value="P:alanyl-tRNA aminoacylation"/>
    <property type="evidence" value="ECO:0007669"/>
    <property type="project" value="InterPro"/>
</dbReference>
<accession>A0A7Y0DYQ4</accession>
<dbReference type="SMART" id="SM00863">
    <property type="entry name" value="tRNA_SAD"/>
    <property type="match status" value="1"/>
</dbReference>
<name>A0A7Y0DYQ4_9PROT</name>
<keyword evidence="9" id="KW-1185">Reference proteome</keyword>
<dbReference type="GO" id="GO:0002161">
    <property type="term" value="F:aminoacyl-tRNA deacylase activity"/>
    <property type="evidence" value="ECO:0007669"/>
    <property type="project" value="UniProtKB-ARBA"/>
</dbReference>
<comment type="cofactor">
    <cofactor evidence="1">
        <name>Zn(2+)</name>
        <dbReference type="ChEBI" id="CHEBI:29105"/>
    </cofactor>
</comment>
<evidence type="ECO:0000256" key="2">
    <source>
        <dbReference type="ARBA" id="ARBA00004496"/>
    </source>
</evidence>
<gene>
    <name evidence="8" type="ORF">HH303_06260</name>
</gene>
<evidence type="ECO:0000313" key="9">
    <source>
        <dbReference type="Proteomes" id="UP000539372"/>
    </source>
</evidence>
<feature type="domain" description="Alanyl-transfer RNA synthetases family profile" evidence="7">
    <location>
        <begin position="1"/>
        <end position="232"/>
    </location>
</feature>
<evidence type="ECO:0000256" key="3">
    <source>
        <dbReference type="ARBA" id="ARBA00017959"/>
    </source>
</evidence>
<dbReference type="Gene3D" id="3.30.980.10">
    <property type="entry name" value="Threonyl-trna Synthetase, Chain A, domain 2"/>
    <property type="match status" value="1"/>
</dbReference>
<dbReference type="InterPro" id="IPR051335">
    <property type="entry name" value="Alanyl-tRNA_Editing_Enzymes"/>
</dbReference>
<evidence type="ECO:0000256" key="6">
    <source>
        <dbReference type="ARBA" id="ARBA00032577"/>
    </source>
</evidence>
<dbReference type="InterPro" id="IPR018164">
    <property type="entry name" value="Ala-tRNA-synth_IIc_N"/>
</dbReference>
<dbReference type="Proteomes" id="UP000539372">
    <property type="component" value="Unassembled WGS sequence"/>
</dbReference>
<evidence type="ECO:0000313" key="8">
    <source>
        <dbReference type="EMBL" id="NMM44072.1"/>
    </source>
</evidence>
<protein>
    <recommendedName>
        <fullName evidence="3">Alanine--tRNA ligase</fullName>
    </recommendedName>
    <alternativeName>
        <fullName evidence="6">Alanyl-tRNA synthetase</fullName>
    </alternativeName>
</protein>
<dbReference type="GO" id="GO:0005737">
    <property type="term" value="C:cytoplasm"/>
    <property type="evidence" value="ECO:0007669"/>
    <property type="project" value="UniProtKB-SubCell"/>
</dbReference>
<proteinExistence type="predicted"/>
<dbReference type="SUPFAM" id="SSF55186">
    <property type="entry name" value="ThrRS/AlaRS common domain"/>
    <property type="match status" value="1"/>
</dbReference>
<dbReference type="InterPro" id="IPR012947">
    <property type="entry name" value="tRNA_SAD"/>
</dbReference>
<dbReference type="SUPFAM" id="SSF50447">
    <property type="entry name" value="Translation proteins"/>
    <property type="match status" value="1"/>
</dbReference>
<dbReference type="InterPro" id="IPR009000">
    <property type="entry name" value="Transl_B-barrel_sf"/>
</dbReference>
<reference evidence="8 9" key="1">
    <citation type="submission" date="2020-04" db="EMBL/GenBank/DDBJ databases">
        <title>Rhodospirillaceae bacterium KN72 isolated from deep sea.</title>
        <authorList>
            <person name="Zhang D.-C."/>
        </authorList>
    </citation>
    <scope>NUCLEOTIDE SEQUENCE [LARGE SCALE GENOMIC DNA]</scope>
    <source>
        <strain evidence="8 9">KN72</strain>
    </source>
</reference>
<sequence>MTDRTEELFRQDSYRKSCDATVVEVNDRGGIVLDKTVFYYTGGGQPGDSGTLRFDGSEIRIATTVQAEGDIIHVPEEGQTLPPVGTAVTAEIDWDRRYKLMKMHTAMHLLCSIVPCGVTGGQVGEEKSRLDFDVGDHTLDKDALTNELNRLVAEDHALETFWITDAELDGNPDLVRTMSVQPPRGSGKVRLVKIGDAVDLQPCGGTHLAHTGEIGLLRVGKIENKGARNRRVNIHLEG</sequence>
<dbReference type="GO" id="GO:0046872">
    <property type="term" value="F:metal ion binding"/>
    <property type="evidence" value="ECO:0007669"/>
    <property type="project" value="UniProtKB-KW"/>
</dbReference>
<dbReference type="GO" id="GO:0004813">
    <property type="term" value="F:alanine-tRNA ligase activity"/>
    <property type="evidence" value="ECO:0007669"/>
    <property type="project" value="InterPro"/>
</dbReference>
<organism evidence="8 9">
    <name type="scientific">Pacificispira spongiicola</name>
    <dbReference type="NCBI Taxonomy" id="2729598"/>
    <lineage>
        <taxon>Bacteria</taxon>
        <taxon>Pseudomonadati</taxon>
        <taxon>Pseudomonadota</taxon>
        <taxon>Alphaproteobacteria</taxon>
        <taxon>Rhodospirillales</taxon>
        <taxon>Rhodospirillaceae</taxon>
        <taxon>Pacificispira</taxon>
    </lineage>
</organism>
<dbReference type="Pfam" id="PF07973">
    <property type="entry name" value="tRNA_SAD"/>
    <property type="match status" value="1"/>
</dbReference>
<keyword evidence="4" id="KW-0479">Metal-binding</keyword>
<dbReference type="Pfam" id="PF01411">
    <property type="entry name" value="tRNA-synt_2c"/>
    <property type="match status" value="1"/>
</dbReference>
<dbReference type="EMBL" id="JABBNT010000002">
    <property type="protein sequence ID" value="NMM44072.1"/>
    <property type="molecule type" value="Genomic_DNA"/>
</dbReference>
<dbReference type="AlphaFoldDB" id="A0A7Y0DYQ4"/>
<evidence type="ECO:0000256" key="5">
    <source>
        <dbReference type="ARBA" id="ARBA00022833"/>
    </source>
</evidence>
<evidence type="ECO:0000256" key="1">
    <source>
        <dbReference type="ARBA" id="ARBA00001947"/>
    </source>
</evidence>
<comment type="caution">
    <text evidence="8">The sequence shown here is derived from an EMBL/GenBank/DDBJ whole genome shotgun (WGS) entry which is preliminary data.</text>
</comment>
<dbReference type="InterPro" id="IPR018165">
    <property type="entry name" value="Ala-tRNA-synth_IIc_core"/>
</dbReference>
<comment type="subcellular location">
    <subcellularLocation>
        <location evidence="2">Cytoplasm</location>
    </subcellularLocation>
</comment>
<dbReference type="Gene3D" id="2.40.30.130">
    <property type="match status" value="1"/>
</dbReference>
<dbReference type="PANTHER" id="PTHR43462">
    <property type="entry name" value="ALANYL-TRNA EDITING PROTEIN"/>
    <property type="match status" value="1"/>
</dbReference>